<feature type="transmembrane region" description="Helical" evidence="1">
    <location>
        <begin position="100"/>
        <end position="117"/>
    </location>
</feature>
<keyword evidence="1" id="KW-1133">Transmembrane helix</keyword>
<feature type="transmembrane region" description="Helical" evidence="1">
    <location>
        <begin position="59"/>
        <end position="80"/>
    </location>
</feature>
<feature type="transmembrane region" description="Helical" evidence="1">
    <location>
        <begin position="12"/>
        <end position="39"/>
    </location>
</feature>
<dbReference type="RefSeq" id="WP_089906874.1">
    <property type="nucleotide sequence ID" value="NZ_FOBB01000001.1"/>
</dbReference>
<feature type="transmembrane region" description="Helical" evidence="1">
    <location>
        <begin position="156"/>
        <end position="174"/>
    </location>
</feature>
<dbReference type="EMBL" id="FOBB01000001">
    <property type="protein sequence ID" value="SEK76796.1"/>
    <property type="molecule type" value="Genomic_DNA"/>
</dbReference>
<accession>A0A1H7JR62</accession>
<dbReference type="InterPro" id="IPR003675">
    <property type="entry name" value="Rce1/LyrA-like_dom"/>
</dbReference>
<sequence length="311" mass="34705">MTGYLKQSSPSLQFVTFIGIFIGFMLLYGTFLYTGFPALSGYTVDQLQGGNATGPKVIGYLKLVQFLYTLVVYLVPGLLFGYLSDPQPATWLGMNKSPKALPIVLALLIMYCSLWAVDLTAEWNQHWNVPASIRQMEEQADLLIERLLQMPTVKDLIVNLLLIAVLPAIAEEVFFRGVMQRLVIQLVRLPWLGVLITAILFSAVHMQLLGFVPRVLLGFLLGAIYYLSGNLWLSILGHFLVNGIQVFAAYLYQVKVISDDPSKSGTTSWYVALISALVTLSLLWVLYKRTKLPPQAENSQPENLSDGKRLD</sequence>
<dbReference type="Pfam" id="PF02517">
    <property type="entry name" value="Rce1-like"/>
    <property type="match status" value="1"/>
</dbReference>
<name>A0A1H7JR62_9BACT</name>
<protein>
    <recommendedName>
        <fullName evidence="2">CAAX prenyl protease 2/Lysostaphin resistance protein A-like domain-containing protein</fullName>
    </recommendedName>
</protein>
<dbReference type="InterPro" id="IPR052710">
    <property type="entry name" value="CAAX_protease"/>
</dbReference>
<dbReference type="Proteomes" id="UP000198984">
    <property type="component" value="Unassembled WGS sequence"/>
</dbReference>
<evidence type="ECO:0000313" key="3">
    <source>
        <dbReference type="EMBL" id="SEK76796.1"/>
    </source>
</evidence>
<dbReference type="AlphaFoldDB" id="A0A1H7JR62"/>
<dbReference type="GO" id="GO:0004175">
    <property type="term" value="F:endopeptidase activity"/>
    <property type="evidence" value="ECO:0007669"/>
    <property type="project" value="UniProtKB-ARBA"/>
</dbReference>
<feature type="transmembrane region" description="Helical" evidence="1">
    <location>
        <begin position="267"/>
        <end position="287"/>
    </location>
</feature>
<dbReference type="PANTHER" id="PTHR36435:SF1">
    <property type="entry name" value="CAAX AMINO TERMINAL PROTEASE FAMILY PROTEIN"/>
    <property type="match status" value="1"/>
</dbReference>
<feature type="domain" description="CAAX prenyl protease 2/Lysostaphin resistance protein A-like" evidence="2">
    <location>
        <begin position="156"/>
        <end position="243"/>
    </location>
</feature>
<evidence type="ECO:0000256" key="1">
    <source>
        <dbReference type="SAM" id="Phobius"/>
    </source>
</evidence>
<dbReference type="STRING" id="573321.SAMN04488505_101853"/>
<gene>
    <name evidence="3" type="ORF">SAMN04488505_101853</name>
</gene>
<keyword evidence="1" id="KW-0472">Membrane</keyword>
<proteinExistence type="predicted"/>
<keyword evidence="1" id="KW-0812">Transmembrane</keyword>
<evidence type="ECO:0000259" key="2">
    <source>
        <dbReference type="Pfam" id="PF02517"/>
    </source>
</evidence>
<reference evidence="3 4" key="1">
    <citation type="submission" date="2016-10" db="EMBL/GenBank/DDBJ databases">
        <authorList>
            <person name="de Groot N.N."/>
        </authorList>
    </citation>
    <scope>NUCLEOTIDE SEQUENCE [LARGE SCALE GENOMIC DNA]</scope>
    <source>
        <strain evidence="3 4">DSM 21039</strain>
    </source>
</reference>
<dbReference type="GO" id="GO:0080120">
    <property type="term" value="P:CAAX-box protein maturation"/>
    <property type="evidence" value="ECO:0007669"/>
    <property type="project" value="UniProtKB-ARBA"/>
</dbReference>
<feature type="transmembrane region" description="Helical" evidence="1">
    <location>
        <begin position="186"/>
        <end position="205"/>
    </location>
</feature>
<dbReference type="PANTHER" id="PTHR36435">
    <property type="entry name" value="SLR1288 PROTEIN"/>
    <property type="match status" value="1"/>
</dbReference>
<evidence type="ECO:0000313" key="4">
    <source>
        <dbReference type="Proteomes" id="UP000198984"/>
    </source>
</evidence>
<organism evidence="3 4">
    <name type="scientific">Chitinophaga rupis</name>
    <dbReference type="NCBI Taxonomy" id="573321"/>
    <lineage>
        <taxon>Bacteria</taxon>
        <taxon>Pseudomonadati</taxon>
        <taxon>Bacteroidota</taxon>
        <taxon>Chitinophagia</taxon>
        <taxon>Chitinophagales</taxon>
        <taxon>Chitinophagaceae</taxon>
        <taxon>Chitinophaga</taxon>
    </lineage>
</organism>
<keyword evidence="4" id="KW-1185">Reference proteome</keyword>
<dbReference type="OrthoDB" id="1523022at2"/>